<reference evidence="1 2" key="1">
    <citation type="submission" date="2024-10" db="EMBL/GenBank/DDBJ databases">
        <title>The Natural Products Discovery Center: Release of the First 8490 Sequenced Strains for Exploring Actinobacteria Biosynthetic Diversity.</title>
        <authorList>
            <person name="Kalkreuter E."/>
            <person name="Kautsar S.A."/>
            <person name="Yang D."/>
            <person name="Bader C.D."/>
            <person name="Teijaro C.N."/>
            <person name="Fluegel L."/>
            <person name="Davis C.M."/>
            <person name="Simpson J.R."/>
            <person name="Lauterbach L."/>
            <person name="Steele A.D."/>
            <person name="Gui C."/>
            <person name="Meng S."/>
            <person name="Li G."/>
            <person name="Viehrig K."/>
            <person name="Ye F."/>
            <person name="Su P."/>
            <person name="Kiefer A.F."/>
            <person name="Nichols A."/>
            <person name="Cepeda A.J."/>
            <person name="Yan W."/>
            <person name="Fan B."/>
            <person name="Jiang Y."/>
            <person name="Adhikari A."/>
            <person name="Zheng C.-J."/>
            <person name="Schuster L."/>
            <person name="Cowan T.M."/>
            <person name="Smanski M.J."/>
            <person name="Chevrette M.G."/>
            <person name="De Carvalho L.P.S."/>
            <person name="Shen B."/>
        </authorList>
    </citation>
    <scope>NUCLEOTIDE SEQUENCE [LARGE SCALE GENOMIC DNA]</scope>
    <source>
        <strain evidence="1 2">NPDC018013</strain>
    </source>
</reference>
<dbReference type="EMBL" id="JBIRGH010000010">
    <property type="protein sequence ID" value="MFH8586484.1"/>
    <property type="molecule type" value="Genomic_DNA"/>
</dbReference>
<dbReference type="Proteomes" id="UP001610990">
    <property type="component" value="Unassembled WGS sequence"/>
</dbReference>
<gene>
    <name evidence="1" type="ORF">ACH4GP_19090</name>
</gene>
<evidence type="ECO:0000313" key="1">
    <source>
        <dbReference type="EMBL" id="MFH8586484.1"/>
    </source>
</evidence>
<dbReference type="RefSeq" id="WP_397673555.1">
    <property type="nucleotide sequence ID" value="NZ_JBIRGH010000010.1"/>
</dbReference>
<protein>
    <submittedName>
        <fullName evidence="1">Uncharacterized protein</fullName>
    </submittedName>
</protein>
<name>A0ABW7RGI3_9ACTN</name>
<accession>A0ABW7RGI3</accession>
<proteinExistence type="predicted"/>
<comment type="caution">
    <text evidence="1">The sequence shown here is derived from an EMBL/GenBank/DDBJ whole genome shotgun (WGS) entry which is preliminary data.</text>
</comment>
<organism evidence="1 2">
    <name type="scientific">Streptomyces celluloflavus</name>
    <dbReference type="NCBI Taxonomy" id="58344"/>
    <lineage>
        <taxon>Bacteria</taxon>
        <taxon>Bacillati</taxon>
        <taxon>Actinomycetota</taxon>
        <taxon>Actinomycetes</taxon>
        <taxon>Kitasatosporales</taxon>
        <taxon>Streptomycetaceae</taxon>
        <taxon>Streptomyces</taxon>
    </lineage>
</organism>
<keyword evidence="2" id="KW-1185">Reference proteome</keyword>
<sequence>MTFQIDTTPGLWSKTSKQTAYAADDQKIDAKVTKLGSGLQRVELSGIGLANYLWQLDYHAHGGAGGSAPWSRYREAEAVRMYDEISHKLDSVEKRPSPDDPPLRIEVDDAFLSAKHK</sequence>
<evidence type="ECO:0000313" key="2">
    <source>
        <dbReference type="Proteomes" id="UP001610990"/>
    </source>
</evidence>